<feature type="compositionally biased region" description="Polar residues" evidence="1">
    <location>
        <begin position="216"/>
        <end position="226"/>
    </location>
</feature>
<gene>
    <name evidence="3" type="ORF">FIBSPDRAFT_801788</name>
</gene>
<dbReference type="OrthoDB" id="278430at2759"/>
<dbReference type="GO" id="GO:0003676">
    <property type="term" value="F:nucleic acid binding"/>
    <property type="evidence" value="ECO:0007669"/>
    <property type="project" value="InterPro"/>
</dbReference>
<reference evidence="3 4" key="1">
    <citation type="journal article" date="2016" name="Mol. Biol. Evol.">
        <title>Comparative Genomics of Early-Diverging Mushroom-Forming Fungi Provides Insights into the Origins of Lignocellulose Decay Capabilities.</title>
        <authorList>
            <person name="Nagy L.G."/>
            <person name="Riley R."/>
            <person name="Tritt A."/>
            <person name="Adam C."/>
            <person name="Daum C."/>
            <person name="Floudas D."/>
            <person name="Sun H."/>
            <person name="Yadav J.S."/>
            <person name="Pangilinan J."/>
            <person name="Larsson K.H."/>
            <person name="Matsuura K."/>
            <person name="Barry K."/>
            <person name="Labutti K."/>
            <person name="Kuo R."/>
            <person name="Ohm R.A."/>
            <person name="Bhattacharya S.S."/>
            <person name="Shirouzu T."/>
            <person name="Yoshinaga Y."/>
            <person name="Martin F.M."/>
            <person name="Grigoriev I.V."/>
            <person name="Hibbett D.S."/>
        </authorList>
    </citation>
    <scope>NUCLEOTIDE SEQUENCE [LARGE SCALE GENOMIC DNA]</scope>
    <source>
        <strain evidence="3 4">CBS 109695</strain>
    </source>
</reference>
<dbReference type="PANTHER" id="PTHR15672:SF8">
    <property type="entry name" value="PROTEIN ENCORE"/>
    <property type="match status" value="1"/>
</dbReference>
<sequence length="855" mass="91680">MSLEQPSFRASSNRSTDFISSSSQPYNPMAMAAATQPASAGITISPPLIAPPATDWGPSQPRSSSIPDLMNEELQNSAGADANSTDVDPQILEALRSKDRLWVLKLGELMESLINERKAPVDVAPSTSYQRLLVHRCSSYYKLSPENDPLAKNVIIVSLAPDSRIPARRISELVPAESTAQPAFKIMMRRMPSDRNRRAHSQAGSVAGDEGDFSDSETGSLGGRSNASKRHLTIEQREAAYNEARTRIFMDFQEKEKEKDMSAGSSTQSLLSGFASTSAGGRNSSMEDLNESVGTSATDSEWSVPIVRDRKDTRGGSIAGSSSRSLRSAAPPFNVNGQNSSRRATSPSFTYASLYEPPPSVAPYDPLQAAGKGPVFVPQYQYGYQLPGNTPYGQQAYMGSYTHHPGYNFPQSAQIDPANSNGQEIYMAQQQLQIQHQQHQQQPVQYAPYPNPYVWANAHQPPGISQQSHSLNHTHQHQNHTHIAAQSTPQFTGSYVQPSSYAPYPAPGYYPPPPGQQIPPPHMMSQPIYSADPRTVHALSSGNGRNGHENIMAPQHDRAPMRNGGGHVAGGSSKRGAPPARAAWSYGPGISIGGFGYGNPSGMATGEVIGSRLNSTVRRMSQTSSVGSSSTGNRTPAGDEASSTASSSTTSSSSRRTYTSTTSSQHPLPPRPDWAVGLKPQPTLHVRNHDHSASSSRSSPARHAGQLHSTPMTPVVLQSTDFPPLNPVSPPPEKRMPVVGGAWGNASSTRSILQANAPPGAMPVGGRLEDPDRGFERPPPKSNAELFNPKTSRRSTSSNSRKNSFPQDRVDEQSSNDVPADVIDQLSSMYIGDAGVRSPSAAEIVAARKESPVVA</sequence>
<feature type="compositionally biased region" description="Polar residues" evidence="1">
    <location>
        <begin position="745"/>
        <end position="754"/>
    </location>
</feature>
<dbReference type="SUPFAM" id="SSF82708">
    <property type="entry name" value="R3H domain"/>
    <property type="match status" value="1"/>
</dbReference>
<name>A0A165YTR1_9AGAM</name>
<organism evidence="3 4">
    <name type="scientific">Athelia psychrophila</name>
    <dbReference type="NCBI Taxonomy" id="1759441"/>
    <lineage>
        <taxon>Eukaryota</taxon>
        <taxon>Fungi</taxon>
        <taxon>Dikarya</taxon>
        <taxon>Basidiomycota</taxon>
        <taxon>Agaricomycotina</taxon>
        <taxon>Agaricomycetes</taxon>
        <taxon>Agaricomycetidae</taxon>
        <taxon>Atheliales</taxon>
        <taxon>Atheliaceae</taxon>
        <taxon>Athelia</taxon>
    </lineage>
</organism>
<accession>A0A165YTR1</accession>
<dbReference type="EMBL" id="KV417690">
    <property type="protein sequence ID" value="KZP09908.1"/>
    <property type="molecule type" value="Genomic_DNA"/>
</dbReference>
<dbReference type="InterPro" id="IPR024771">
    <property type="entry name" value="SUZ"/>
</dbReference>
<feature type="compositionally biased region" description="Low complexity" evidence="1">
    <location>
        <begin position="315"/>
        <end position="330"/>
    </location>
</feature>
<dbReference type="CDD" id="cd02642">
    <property type="entry name" value="R3H_encore_like"/>
    <property type="match status" value="1"/>
</dbReference>
<evidence type="ECO:0000256" key="1">
    <source>
        <dbReference type="SAM" id="MobiDB-lite"/>
    </source>
</evidence>
<dbReference type="Gene3D" id="3.30.1370.50">
    <property type="entry name" value="R3H-like domain"/>
    <property type="match status" value="1"/>
</dbReference>
<feature type="region of interest" description="Disordered" evidence="1">
    <location>
        <begin position="255"/>
        <end position="345"/>
    </location>
</feature>
<dbReference type="InterPro" id="IPR036867">
    <property type="entry name" value="R3H_dom_sf"/>
</dbReference>
<feature type="compositionally biased region" description="Basic and acidic residues" evidence="1">
    <location>
        <begin position="767"/>
        <end position="779"/>
    </location>
</feature>
<evidence type="ECO:0000313" key="4">
    <source>
        <dbReference type="Proteomes" id="UP000076532"/>
    </source>
</evidence>
<dbReference type="PANTHER" id="PTHR15672">
    <property type="entry name" value="CAMP-REGULATED PHOSPHOPROTEIN 21 RELATED R3H DOMAIN CONTAINING PROTEIN"/>
    <property type="match status" value="1"/>
</dbReference>
<feature type="compositionally biased region" description="Low complexity" evidence="1">
    <location>
        <begin position="794"/>
        <end position="804"/>
    </location>
</feature>
<feature type="region of interest" description="Disordered" evidence="1">
    <location>
        <begin position="556"/>
        <end position="581"/>
    </location>
</feature>
<protein>
    <recommendedName>
        <fullName evidence="2">SUZ domain-containing protein</fullName>
    </recommendedName>
</protein>
<feature type="compositionally biased region" description="Polar residues" evidence="1">
    <location>
        <begin position="335"/>
        <end position="345"/>
    </location>
</feature>
<feature type="compositionally biased region" description="Low complexity" evidence="1">
    <location>
        <begin position="28"/>
        <end position="40"/>
    </location>
</feature>
<keyword evidence="4" id="KW-1185">Reference proteome</keyword>
<dbReference type="Proteomes" id="UP000076532">
    <property type="component" value="Unassembled WGS sequence"/>
</dbReference>
<feature type="compositionally biased region" description="Low complexity" evidence="1">
    <location>
        <begin position="693"/>
        <end position="704"/>
    </location>
</feature>
<feature type="domain" description="SUZ" evidence="2">
    <location>
        <begin position="164"/>
        <end position="253"/>
    </location>
</feature>
<feature type="region of interest" description="Disordered" evidence="1">
    <location>
        <begin position="192"/>
        <end position="233"/>
    </location>
</feature>
<feature type="compositionally biased region" description="Low complexity" evidence="1">
    <location>
        <begin position="621"/>
        <end position="632"/>
    </location>
</feature>
<feature type="compositionally biased region" description="Polar residues" evidence="1">
    <location>
        <begin position="263"/>
        <end position="301"/>
    </location>
</feature>
<dbReference type="Pfam" id="PF12752">
    <property type="entry name" value="SUZ"/>
    <property type="match status" value="1"/>
</dbReference>
<feature type="region of interest" description="Disordered" evidence="1">
    <location>
        <begin position="1"/>
        <end position="67"/>
    </location>
</feature>
<feature type="compositionally biased region" description="Polar residues" evidence="1">
    <location>
        <begin position="1"/>
        <end position="26"/>
    </location>
</feature>
<dbReference type="STRING" id="436010.A0A165YTR1"/>
<dbReference type="AlphaFoldDB" id="A0A165YTR1"/>
<feature type="compositionally biased region" description="Polar residues" evidence="1">
    <location>
        <begin position="707"/>
        <end position="721"/>
    </location>
</feature>
<feature type="compositionally biased region" description="Low complexity" evidence="1">
    <location>
        <begin position="641"/>
        <end position="664"/>
    </location>
</feature>
<evidence type="ECO:0000313" key="3">
    <source>
        <dbReference type="EMBL" id="KZP09908.1"/>
    </source>
</evidence>
<evidence type="ECO:0000259" key="2">
    <source>
        <dbReference type="PROSITE" id="PS51673"/>
    </source>
</evidence>
<proteinExistence type="predicted"/>
<feature type="region of interest" description="Disordered" evidence="1">
    <location>
        <begin position="617"/>
        <end position="821"/>
    </location>
</feature>
<dbReference type="PROSITE" id="PS51673">
    <property type="entry name" value="SUZ"/>
    <property type="match status" value="1"/>
</dbReference>
<dbReference type="InterPro" id="IPR051937">
    <property type="entry name" value="R3H_domain_containing"/>
</dbReference>